<keyword evidence="10" id="KW-1185">Reference proteome</keyword>
<reference evidence="9 10" key="1">
    <citation type="journal article" date="2017" name="Antonie Van Leeuwenhoek">
        <title>Rhizobium rhizosphaerae sp. nov., a novel species isolated from rice rhizosphere.</title>
        <authorList>
            <person name="Zhao J.J."/>
            <person name="Zhang J."/>
            <person name="Zhang R.J."/>
            <person name="Zhang C.W."/>
            <person name="Yin H.Q."/>
            <person name="Zhang X.X."/>
        </authorList>
    </citation>
    <scope>NUCLEOTIDE SEQUENCE [LARGE SCALE GENOMIC DNA]</scope>
    <source>
        <strain evidence="9 10">E3</strain>
    </source>
</reference>
<comment type="catalytic activity">
    <reaction evidence="6">
        <text>(sulfur carrier)-H + L-cysteine = (sulfur carrier)-SH + L-alanine</text>
        <dbReference type="Rhea" id="RHEA:43892"/>
        <dbReference type="Rhea" id="RHEA-COMP:14737"/>
        <dbReference type="Rhea" id="RHEA-COMP:14739"/>
        <dbReference type="ChEBI" id="CHEBI:29917"/>
        <dbReference type="ChEBI" id="CHEBI:35235"/>
        <dbReference type="ChEBI" id="CHEBI:57972"/>
        <dbReference type="ChEBI" id="CHEBI:64428"/>
        <dbReference type="EC" id="2.8.1.7"/>
    </reaction>
</comment>
<dbReference type="InterPro" id="IPR000192">
    <property type="entry name" value="Aminotrans_V_dom"/>
</dbReference>
<dbReference type="PANTHER" id="PTHR43586:SF8">
    <property type="entry name" value="CYSTEINE DESULFURASE 1, CHLOROPLASTIC"/>
    <property type="match status" value="1"/>
</dbReference>
<name>K6YSA6_9ALTE</name>
<dbReference type="GO" id="GO:0031071">
    <property type="term" value="F:cysteine desulfurase activity"/>
    <property type="evidence" value="ECO:0007669"/>
    <property type="project" value="UniProtKB-EC"/>
</dbReference>
<keyword evidence="5" id="KW-0663">Pyridoxal phosphate</keyword>
<evidence type="ECO:0000256" key="4">
    <source>
        <dbReference type="ARBA" id="ARBA00022679"/>
    </source>
</evidence>
<comment type="cofactor">
    <cofactor evidence="1">
        <name>pyridoxal 5'-phosphate</name>
        <dbReference type="ChEBI" id="CHEBI:597326"/>
    </cofactor>
</comment>
<dbReference type="AlphaFoldDB" id="K6YSA6"/>
<evidence type="ECO:0000256" key="3">
    <source>
        <dbReference type="ARBA" id="ARBA00012239"/>
    </source>
</evidence>
<dbReference type="Proteomes" id="UP000006334">
    <property type="component" value="Unassembled WGS sequence"/>
</dbReference>
<dbReference type="Pfam" id="PF00266">
    <property type="entry name" value="Aminotran_5"/>
    <property type="match status" value="1"/>
</dbReference>
<dbReference type="InterPro" id="IPR015424">
    <property type="entry name" value="PyrdxlP-dep_Trfase"/>
</dbReference>
<dbReference type="GO" id="GO:0030170">
    <property type="term" value="F:pyridoxal phosphate binding"/>
    <property type="evidence" value="ECO:0007669"/>
    <property type="project" value="InterPro"/>
</dbReference>
<dbReference type="eggNOG" id="COG0520">
    <property type="taxonomic scope" value="Bacteria"/>
</dbReference>
<evidence type="ECO:0000313" key="9">
    <source>
        <dbReference type="EMBL" id="GAC14190.1"/>
    </source>
</evidence>
<evidence type="ECO:0000259" key="7">
    <source>
        <dbReference type="Pfam" id="PF00266"/>
    </source>
</evidence>
<evidence type="ECO:0000259" key="8">
    <source>
        <dbReference type="Pfam" id="PF02657"/>
    </source>
</evidence>
<evidence type="ECO:0000256" key="5">
    <source>
        <dbReference type="ARBA" id="ARBA00022898"/>
    </source>
</evidence>
<sequence>MKDTSLRHFFPFFEHHQNAEFVYFDSAATTQKPLTVLNSIRDFYLLKNVNVHRSSFSLANQTTAEFEATRSAVSEFIGSSHKDQIVFTKGATESINLIARSLEEKDFPSGGRILVSASEHHANLVPWQILAKKKNLHIDVIPIDENGIWDLDEGLKLLTQQTCILAIGMVSNAFGSIQPVQAFLQKAKAFQTISVLDAAQAVAHIPIDVQALDCDFLVFSGHKAFAPTGTGVLYGKRKMLANLPVFLTGGEMVKDVEFDRATYQLAPLKFEAGTPHIEGILALKDALMFITDNRQSILHHEKFLLDHLLQKIQQIKNVTLYGDNKNSIATVSFTVEGLNSHDVGIMLAEKGIAVRVGHHCAMPLMKRLGIAGTIRVSLSCYNTQSEIDYFIEQLQAAIEQLSQSTVQPLKVQSDVSTVATEQAKSKGELASAIKGANGWDQVFRQIMLAGKSLTRLADNKKSADAEIYGCESQVWLVCYVNQSQDLMFEVDASSKIVRGLLAVILEPIQNQSAEFVSSFDYKSYMTEIQLEKHLSETRGNGLNAVIQRIKQHAKQYL</sequence>
<gene>
    <name evidence="9" type="primary">sufS</name>
    <name evidence="9" type="ORF">GLIP_1556</name>
</gene>
<dbReference type="Gene3D" id="3.90.1150.10">
    <property type="entry name" value="Aspartate Aminotransferase, domain 1"/>
    <property type="match status" value="1"/>
</dbReference>
<comment type="similarity">
    <text evidence="2">Belongs to the class-V pyridoxal-phosphate-dependent aminotransferase family. Csd subfamily.</text>
</comment>
<dbReference type="Gene3D" id="3.90.1010.10">
    <property type="match status" value="1"/>
</dbReference>
<proteinExistence type="inferred from homology"/>
<feature type="domain" description="Aminotransferase class V" evidence="7">
    <location>
        <begin position="22"/>
        <end position="390"/>
    </location>
</feature>
<organism evidence="9 10">
    <name type="scientific">Aliiglaciecola lipolytica E3</name>
    <dbReference type="NCBI Taxonomy" id="1127673"/>
    <lineage>
        <taxon>Bacteria</taxon>
        <taxon>Pseudomonadati</taxon>
        <taxon>Pseudomonadota</taxon>
        <taxon>Gammaproteobacteria</taxon>
        <taxon>Alteromonadales</taxon>
        <taxon>Alteromonadaceae</taxon>
        <taxon>Aliiglaciecola</taxon>
    </lineage>
</organism>
<dbReference type="PANTHER" id="PTHR43586">
    <property type="entry name" value="CYSTEINE DESULFURASE"/>
    <property type="match status" value="1"/>
</dbReference>
<dbReference type="Pfam" id="PF02657">
    <property type="entry name" value="SufE"/>
    <property type="match status" value="1"/>
</dbReference>
<comment type="caution">
    <text evidence="9">The sequence shown here is derived from an EMBL/GenBank/DDBJ whole genome shotgun (WGS) entry which is preliminary data.</text>
</comment>
<keyword evidence="4" id="KW-0808">Transferase</keyword>
<dbReference type="STRING" id="1127673.GLIP_1556"/>
<dbReference type="InterPro" id="IPR015422">
    <property type="entry name" value="PyrdxlP-dep_Trfase_small"/>
</dbReference>
<evidence type="ECO:0000256" key="2">
    <source>
        <dbReference type="ARBA" id="ARBA00010447"/>
    </source>
</evidence>
<dbReference type="InterPro" id="IPR015421">
    <property type="entry name" value="PyrdxlP-dep_Trfase_major"/>
</dbReference>
<dbReference type="Gene3D" id="3.40.640.10">
    <property type="entry name" value="Type I PLP-dependent aspartate aminotransferase-like (Major domain)"/>
    <property type="match status" value="1"/>
</dbReference>
<dbReference type="GO" id="GO:0006534">
    <property type="term" value="P:cysteine metabolic process"/>
    <property type="evidence" value="ECO:0007669"/>
    <property type="project" value="InterPro"/>
</dbReference>
<dbReference type="InterPro" id="IPR010970">
    <property type="entry name" value="Cys_dSase_SufS"/>
</dbReference>
<dbReference type="EMBL" id="BAEN01000035">
    <property type="protein sequence ID" value="GAC14190.1"/>
    <property type="molecule type" value="Genomic_DNA"/>
</dbReference>
<dbReference type="InterPro" id="IPR020578">
    <property type="entry name" value="Aminotrans_V_PyrdxlP_BS"/>
</dbReference>
<dbReference type="SUPFAM" id="SSF53383">
    <property type="entry name" value="PLP-dependent transferases"/>
    <property type="match status" value="1"/>
</dbReference>
<dbReference type="RefSeq" id="WP_008844006.1">
    <property type="nucleotide sequence ID" value="NZ_BAEN01000035.1"/>
</dbReference>
<dbReference type="OrthoDB" id="9808002at2"/>
<evidence type="ECO:0000256" key="6">
    <source>
        <dbReference type="ARBA" id="ARBA00050776"/>
    </source>
</evidence>
<evidence type="ECO:0000256" key="1">
    <source>
        <dbReference type="ARBA" id="ARBA00001933"/>
    </source>
</evidence>
<dbReference type="CDD" id="cd06453">
    <property type="entry name" value="SufS_like"/>
    <property type="match status" value="1"/>
</dbReference>
<dbReference type="EC" id="2.8.1.7" evidence="3"/>
<dbReference type="SUPFAM" id="SSF82649">
    <property type="entry name" value="SufE/NifU"/>
    <property type="match status" value="1"/>
</dbReference>
<accession>K6YSA6</accession>
<dbReference type="InterPro" id="IPR003808">
    <property type="entry name" value="Fe-S_metab-assoc_dom"/>
</dbReference>
<feature type="domain" description="Fe-S metabolism associated" evidence="8">
    <location>
        <begin position="433"/>
        <end position="551"/>
    </location>
</feature>
<dbReference type="PROSITE" id="PS00595">
    <property type="entry name" value="AA_TRANSFER_CLASS_5"/>
    <property type="match status" value="1"/>
</dbReference>
<evidence type="ECO:0000313" key="10">
    <source>
        <dbReference type="Proteomes" id="UP000006334"/>
    </source>
</evidence>
<protein>
    <recommendedName>
        <fullName evidence="3">cysteine desulfurase</fullName>
        <ecNumber evidence="3">2.8.1.7</ecNumber>
    </recommendedName>
</protein>